<feature type="compositionally biased region" description="Polar residues" evidence="1">
    <location>
        <begin position="1"/>
        <end position="12"/>
    </location>
</feature>
<proteinExistence type="predicted"/>
<feature type="transmembrane region" description="Helical" evidence="2">
    <location>
        <begin position="262"/>
        <end position="279"/>
    </location>
</feature>
<keyword evidence="2" id="KW-0812">Transmembrane</keyword>
<name>A0A0G3GYD7_9CORY</name>
<dbReference type="EMBL" id="CP011541">
    <property type="protein sequence ID" value="AKK03867.1"/>
    <property type="molecule type" value="Genomic_DNA"/>
</dbReference>
<keyword evidence="2" id="KW-0472">Membrane</keyword>
<reference evidence="3 4" key="1">
    <citation type="submission" date="2015-05" db="EMBL/GenBank/DDBJ databases">
        <title>Complete genome sequence of Corynebacterium epidermidicanis DSM 45586, isolated from the skin of a dog suffering from pruritus.</title>
        <authorList>
            <person name="Ruckert C."/>
            <person name="Albersmeier A."/>
            <person name="Winkler A."/>
            <person name="Tauch A."/>
        </authorList>
    </citation>
    <scope>NUCLEOTIDE SEQUENCE [LARGE SCALE GENOMIC DNA]</scope>
    <source>
        <strain evidence="3 4">DSM 45586</strain>
    </source>
</reference>
<dbReference type="STRING" id="1050174.CEPID_10140"/>
<dbReference type="Proteomes" id="UP000035368">
    <property type="component" value="Chromosome"/>
</dbReference>
<dbReference type="RefSeq" id="WP_047240817.1">
    <property type="nucleotide sequence ID" value="NZ_CP011541.1"/>
</dbReference>
<feature type="region of interest" description="Disordered" evidence="1">
    <location>
        <begin position="1"/>
        <end position="66"/>
    </location>
</feature>
<keyword evidence="4" id="KW-1185">Reference proteome</keyword>
<protein>
    <recommendedName>
        <fullName evidence="5">Integral membrane protein</fullName>
    </recommendedName>
</protein>
<evidence type="ECO:0000256" key="1">
    <source>
        <dbReference type="SAM" id="MobiDB-lite"/>
    </source>
</evidence>
<evidence type="ECO:0000313" key="4">
    <source>
        <dbReference type="Proteomes" id="UP000035368"/>
    </source>
</evidence>
<feature type="compositionally biased region" description="Low complexity" evidence="1">
    <location>
        <begin position="46"/>
        <end position="65"/>
    </location>
</feature>
<evidence type="ECO:0008006" key="5">
    <source>
        <dbReference type="Google" id="ProtNLM"/>
    </source>
</evidence>
<feature type="transmembrane region" description="Helical" evidence="2">
    <location>
        <begin position="197"/>
        <end position="214"/>
    </location>
</feature>
<feature type="transmembrane region" description="Helical" evidence="2">
    <location>
        <begin position="220"/>
        <end position="241"/>
    </location>
</feature>
<feature type="transmembrane region" description="Helical" evidence="2">
    <location>
        <begin position="109"/>
        <end position="135"/>
    </location>
</feature>
<gene>
    <name evidence="3" type="ORF">CEPID_10140</name>
</gene>
<organism evidence="3 4">
    <name type="scientific">Corynebacterium epidermidicanis</name>
    <dbReference type="NCBI Taxonomy" id="1050174"/>
    <lineage>
        <taxon>Bacteria</taxon>
        <taxon>Bacillati</taxon>
        <taxon>Actinomycetota</taxon>
        <taxon>Actinomycetes</taxon>
        <taxon>Mycobacteriales</taxon>
        <taxon>Corynebacteriaceae</taxon>
        <taxon>Corynebacterium</taxon>
    </lineage>
</organism>
<accession>A0A0G3GYD7</accession>
<sequence length="313" mass="33292">MSNPFDPNSGRNESGAVGNNPADSGSSRLPSYEYEAGLNSQSAAEQPYGQQPYGQQPYGQQPYGQQPGGNFGYDNSSYAATQTTPAPGTFDAMDSISQAWKIFAERPGAWLLSALAYGVAFGLSFLVAYVIFFAYMIANTDEVTGEFTGDFSPAIIVGMVLLLLVGMVAMILWELVSYREAVYAVGGKKVTFKDFFTFKRCGIMFVVSLAVGLLSVLGVIALIIGAVVVSFLLMFAMTAAVPEGQTVGGAISSSFEVVKNNIVPSLVLFLLLAVINGIGGATYVGIIFTYPLTFLAMSHAYLTAKGLPVQRRS</sequence>
<evidence type="ECO:0000313" key="3">
    <source>
        <dbReference type="EMBL" id="AKK03867.1"/>
    </source>
</evidence>
<dbReference type="KEGG" id="cei:CEPID_10140"/>
<evidence type="ECO:0000256" key="2">
    <source>
        <dbReference type="SAM" id="Phobius"/>
    </source>
</evidence>
<dbReference type="PATRIC" id="fig|1050174.4.peg.2046"/>
<feature type="transmembrane region" description="Helical" evidence="2">
    <location>
        <begin position="155"/>
        <end position="176"/>
    </location>
</feature>
<keyword evidence="2" id="KW-1133">Transmembrane helix</keyword>
<dbReference type="AlphaFoldDB" id="A0A0G3GYD7"/>